<dbReference type="Gene3D" id="3.40.50.880">
    <property type="match status" value="1"/>
</dbReference>
<protein>
    <recommendedName>
        <fullName evidence="10">Imidazole glycerol phosphate synthase subunit HisH</fullName>
        <ecNumber evidence="10">4.3.2.10</ecNumber>
    </recommendedName>
    <alternativeName>
        <fullName evidence="10">IGP synthase glutaminase subunit</fullName>
        <ecNumber evidence="10">3.5.1.2</ecNumber>
    </alternativeName>
    <alternativeName>
        <fullName evidence="10">IGP synthase subunit HisH</fullName>
    </alternativeName>
    <alternativeName>
        <fullName evidence="10">ImGP synthase subunit HisH</fullName>
        <shortName evidence="10">IGPS subunit HisH</shortName>
    </alternativeName>
</protein>
<dbReference type="GO" id="GO:0000107">
    <property type="term" value="F:imidazoleglycerol-phosphate synthase activity"/>
    <property type="evidence" value="ECO:0007669"/>
    <property type="project" value="UniProtKB-UniRule"/>
</dbReference>
<keyword evidence="3 10" id="KW-0028">Amino-acid biosynthesis</keyword>
<dbReference type="InterPro" id="IPR010139">
    <property type="entry name" value="Imidazole-glycPsynth_HisH"/>
</dbReference>
<feature type="active site" evidence="10 11">
    <location>
        <position position="183"/>
    </location>
</feature>
<evidence type="ECO:0000256" key="3">
    <source>
        <dbReference type="ARBA" id="ARBA00022605"/>
    </source>
</evidence>
<comment type="caution">
    <text evidence="13">The sequence shown here is derived from an EMBL/GenBank/DDBJ whole genome shotgun (WGS) entry which is preliminary data.</text>
</comment>
<dbReference type="GO" id="GO:0000105">
    <property type="term" value="P:L-histidine biosynthetic process"/>
    <property type="evidence" value="ECO:0007669"/>
    <property type="project" value="UniProtKB-UniRule"/>
</dbReference>
<evidence type="ECO:0000256" key="11">
    <source>
        <dbReference type="PIRSR" id="PIRSR000495-1"/>
    </source>
</evidence>
<evidence type="ECO:0000313" key="14">
    <source>
        <dbReference type="Proteomes" id="UP000823990"/>
    </source>
</evidence>
<dbReference type="AlphaFoldDB" id="A0A9D1Q046"/>
<reference evidence="13" key="1">
    <citation type="journal article" date="2021" name="PeerJ">
        <title>Extensive microbial diversity within the chicken gut microbiome revealed by metagenomics and culture.</title>
        <authorList>
            <person name="Gilroy R."/>
            <person name="Ravi A."/>
            <person name="Getino M."/>
            <person name="Pursley I."/>
            <person name="Horton D.L."/>
            <person name="Alikhan N.F."/>
            <person name="Baker D."/>
            <person name="Gharbi K."/>
            <person name="Hall N."/>
            <person name="Watson M."/>
            <person name="Adriaenssens E.M."/>
            <person name="Foster-Nyarko E."/>
            <person name="Jarju S."/>
            <person name="Secka A."/>
            <person name="Antonio M."/>
            <person name="Oren A."/>
            <person name="Chaudhuri R.R."/>
            <person name="La Ragione R."/>
            <person name="Hildebrand F."/>
            <person name="Pallen M.J."/>
        </authorList>
    </citation>
    <scope>NUCLEOTIDE SEQUENCE</scope>
    <source>
        <strain evidence="13">12435</strain>
    </source>
</reference>
<dbReference type="PANTHER" id="PTHR42701:SF1">
    <property type="entry name" value="IMIDAZOLE GLYCEROL PHOSPHATE SYNTHASE SUBUNIT HISH"/>
    <property type="match status" value="1"/>
</dbReference>
<evidence type="ECO:0000256" key="10">
    <source>
        <dbReference type="HAMAP-Rule" id="MF_00278"/>
    </source>
</evidence>
<dbReference type="PANTHER" id="PTHR42701">
    <property type="entry name" value="IMIDAZOLE GLYCEROL PHOSPHATE SYNTHASE SUBUNIT HISH"/>
    <property type="match status" value="1"/>
</dbReference>
<evidence type="ECO:0000256" key="5">
    <source>
        <dbReference type="ARBA" id="ARBA00022962"/>
    </source>
</evidence>
<dbReference type="SUPFAM" id="SSF52317">
    <property type="entry name" value="Class I glutamine amidotransferase-like"/>
    <property type="match status" value="1"/>
</dbReference>
<evidence type="ECO:0000256" key="6">
    <source>
        <dbReference type="ARBA" id="ARBA00023102"/>
    </source>
</evidence>
<gene>
    <name evidence="10 13" type="primary">hisH</name>
    <name evidence="13" type="ORF">H9892_04005</name>
</gene>
<dbReference type="InterPro" id="IPR017926">
    <property type="entry name" value="GATASE"/>
</dbReference>
<dbReference type="Pfam" id="PF00117">
    <property type="entry name" value="GATase"/>
    <property type="match status" value="1"/>
</dbReference>
<dbReference type="HAMAP" id="MF_00278">
    <property type="entry name" value="HisH"/>
    <property type="match status" value="1"/>
</dbReference>
<keyword evidence="7 10" id="KW-0456">Lyase</keyword>
<dbReference type="CDD" id="cd01748">
    <property type="entry name" value="GATase1_IGP_Synthase"/>
    <property type="match status" value="1"/>
</dbReference>
<dbReference type="PIRSF" id="PIRSF000495">
    <property type="entry name" value="Amidotransf_hisH"/>
    <property type="match status" value="1"/>
</dbReference>
<dbReference type="EC" id="4.3.2.10" evidence="10"/>
<feature type="domain" description="Glutamine amidotransferase" evidence="12">
    <location>
        <begin position="5"/>
        <end position="197"/>
    </location>
</feature>
<feature type="active site" evidence="10 11">
    <location>
        <position position="181"/>
    </location>
</feature>
<keyword evidence="6 10" id="KW-0368">Histidine biosynthesis</keyword>
<evidence type="ECO:0000256" key="7">
    <source>
        <dbReference type="ARBA" id="ARBA00023239"/>
    </source>
</evidence>
<comment type="subcellular location">
    <subcellularLocation>
        <location evidence="10">Cytoplasm</location>
    </subcellularLocation>
</comment>
<dbReference type="GO" id="GO:0004359">
    <property type="term" value="F:glutaminase activity"/>
    <property type="evidence" value="ECO:0007669"/>
    <property type="project" value="UniProtKB-EC"/>
</dbReference>
<evidence type="ECO:0000256" key="1">
    <source>
        <dbReference type="ARBA" id="ARBA00005091"/>
    </source>
</evidence>
<dbReference type="PROSITE" id="PS51274">
    <property type="entry name" value="GATASE_COBBQ"/>
    <property type="match status" value="1"/>
</dbReference>
<dbReference type="GO" id="GO:0016829">
    <property type="term" value="F:lyase activity"/>
    <property type="evidence" value="ECO:0007669"/>
    <property type="project" value="UniProtKB-KW"/>
</dbReference>
<dbReference type="PROSITE" id="PS51273">
    <property type="entry name" value="GATASE_TYPE_1"/>
    <property type="match status" value="1"/>
</dbReference>
<dbReference type="Proteomes" id="UP000823990">
    <property type="component" value="Unassembled WGS sequence"/>
</dbReference>
<evidence type="ECO:0000256" key="4">
    <source>
        <dbReference type="ARBA" id="ARBA00022801"/>
    </source>
</evidence>
<comment type="subunit">
    <text evidence="2 10">Heterodimer of HisH and HisF.</text>
</comment>
<dbReference type="InterPro" id="IPR029062">
    <property type="entry name" value="Class_I_gatase-like"/>
</dbReference>
<keyword evidence="5 10" id="KW-0315">Glutamine amidotransferase</keyword>
<comment type="pathway">
    <text evidence="1 10">Amino-acid biosynthesis; L-histidine biosynthesis; L-histidine from 5-phospho-alpha-D-ribose 1-diphosphate: step 5/9.</text>
</comment>
<comment type="function">
    <text evidence="10">IGPS catalyzes the conversion of PRFAR and glutamine to IGP, AICAR and glutamate. The HisH subunit catalyzes the hydrolysis of glutamine to glutamate and ammonia as part of the synthesis of IGP and AICAR. The resulting ammonia molecule is channeled to the active site of HisF.</text>
</comment>
<name>A0A9D1Q046_9FIRM</name>
<dbReference type="NCBIfam" id="TIGR01855">
    <property type="entry name" value="IMP_synth_hisH"/>
    <property type="match status" value="1"/>
</dbReference>
<keyword evidence="10" id="KW-0963">Cytoplasm</keyword>
<evidence type="ECO:0000256" key="8">
    <source>
        <dbReference type="ARBA" id="ARBA00047838"/>
    </source>
</evidence>
<dbReference type="GO" id="GO:0005737">
    <property type="term" value="C:cytoplasm"/>
    <property type="evidence" value="ECO:0007669"/>
    <property type="project" value="UniProtKB-SubCell"/>
</dbReference>
<feature type="active site" description="Nucleophile" evidence="10 11">
    <location>
        <position position="79"/>
    </location>
</feature>
<accession>A0A9D1Q046</accession>
<comment type="catalytic activity">
    <reaction evidence="8 10">
        <text>5-[(5-phospho-1-deoxy-D-ribulos-1-ylimino)methylamino]-1-(5-phospho-beta-D-ribosyl)imidazole-4-carboxamide + L-glutamine = D-erythro-1-(imidazol-4-yl)glycerol 3-phosphate + 5-amino-1-(5-phospho-beta-D-ribosyl)imidazole-4-carboxamide + L-glutamate + H(+)</text>
        <dbReference type="Rhea" id="RHEA:24793"/>
        <dbReference type="ChEBI" id="CHEBI:15378"/>
        <dbReference type="ChEBI" id="CHEBI:29985"/>
        <dbReference type="ChEBI" id="CHEBI:58278"/>
        <dbReference type="ChEBI" id="CHEBI:58359"/>
        <dbReference type="ChEBI" id="CHEBI:58475"/>
        <dbReference type="ChEBI" id="CHEBI:58525"/>
        <dbReference type="EC" id="4.3.2.10"/>
    </reaction>
</comment>
<evidence type="ECO:0000259" key="12">
    <source>
        <dbReference type="Pfam" id="PF00117"/>
    </source>
</evidence>
<evidence type="ECO:0000256" key="2">
    <source>
        <dbReference type="ARBA" id="ARBA00011152"/>
    </source>
</evidence>
<organism evidence="13 14">
    <name type="scientific">Candidatus Protoclostridium stercorigallinarum</name>
    <dbReference type="NCBI Taxonomy" id="2838741"/>
    <lineage>
        <taxon>Bacteria</taxon>
        <taxon>Bacillati</taxon>
        <taxon>Bacillota</taxon>
        <taxon>Clostridia</taxon>
        <taxon>Candidatus Protoclostridium</taxon>
    </lineage>
</organism>
<dbReference type="EC" id="3.5.1.2" evidence="10"/>
<evidence type="ECO:0000256" key="9">
    <source>
        <dbReference type="ARBA" id="ARBA00049534"/>
    </source>
</evidence>
<keyword evidence="4 10" id="KW-0378">Hydrolase</keyword>
<comment type="catalytic activity">
    <reaction evidence="9 10">
        <text>L-glutamine + H2O = L-glutamate + NH4(+)</text>
        <dbReference type="Rhea" id="RHEA:15889"/>
        <dbReference type="ChEBI" id="CHEBI:15377"/>
        <dbReference type="ChEBI" id="CHEBI:28938"/>
        <dbReference type="ChEBI" id="CHEBI:29985"/>
        <dbReference type="ChEBI" id="CHEBI:58359"/>
        <dbReference type="EC" id="3.5.1.2"/>
    </reaction>
</comment>
<evidence type="ECO:0000313" key="13">
    <source>
        <dbReference type="EMBL" id="HIW02483.1"/>
    </source>
</evidence>
<sequence length="199" mass="21159">MITVIDYGAGNLASVAGALTFLGEKSVTACGADEIARADKLILPGVGAFGECMKKLRAASLDEAIIGAVKRGTPLLGICLGLQLLFERSYEFGEHEGLGLLPGEVRKINAGGLPLPHIAWTSIDVRGGRLLRGIESGEFFYFVHSYCAHAAEERDEAATADYGETFTAVAERDNVFGTQFHPEKSGSRGLAILKNFIAV</sequence>
<dbReference type="EMBL" id="DXHS01000068">
    <property type="protein sequence ID" value="HIW02483.1"/>
    <property type="molecule type" value="Genomic_DNA"/>
</dbReference>
<proteinExistence type="inferred from homology"/>
<reference evidence="13" key="2">
    <citation type="submission" date="2021-04" db="EMBL/GenBank/DDBJ databases">
        <authorList>
            <person name="Gilroy R."/>
        </authorList>
    </citation>
    <scope>NUCLEOTIDE SEQUENCE</scope>
    <source>
        <strain evidence="13">12435</strain>
    </source>
</reference>